<dbReference type="Pfam" id="PF04957">
    <property type="entry name" value="RMF"/>
    <property type="match status" value="1"/>
</dbReference>
<accession>A0A1I4M4K3</accession>
<dbReference type="STRING" id="582667.SAMN05192568_101598"/>
<dbReference type="Proteomes" id="UP000199048">
    <property type="component" value="Unassembled WGS sequence"/>
</dbReference>
<gene>
    <name evidence="2" type="ORF">SAMN05192568_101598</name>
</gene>
<evidence type="ECO:0000256" key="1">
    <source>
        <dbReference type="SAM" id="MobiDB-lite"/>
    </source>
</evidence>
<feature type="region of interest" description="Disordered" evidence="1">
    <location>
        <begin position="1"/>
        <end position="67"/>
    </location>
</feature>
<organism evidence="2 3">
    <name type="scientific">Methylobacterium pseudosasicola</name>
    <dbReference type="NCBI Taxonomy" id="582667"/>
    <lineage>
        <taxon>Bacteria</taxon>
        <taxon>Pseudomonadati</taxon>
        <taxon>Pseudomonadota</taxon>
        <taxon>Alphaproteobacteria</taxon>
        <taxon>Hyphomicrobiales</taxon>
        <taxon>Methylobacteriaceae</taxon>
        <taxon>Methylobacterium</taxon>
    </lineage>
</organism>
<protein>
    <submittedName>
        <fullName evidence="2">Uncharacterized protein</fullName>
    </submittedName>
</protein>
<dbReference type="AlphaFoldDB" id="A0A1I4M4K3"/>
<evidence type="ECO:0000313" key="2">
    <source>
        <dbReference type="EMBL" id="SFL98162.1"/>
    </source>
</evidence>
<dbReference type="EMBL" id="FOTK01000015">
    <property type="protein sequence ID" value="SFL98162.1"/>
    <property type="molecule type" value="Genomic_DNA"/>
</dbReference>
<feature type="compositionally biased region" description="Basic and acidic residues" evidence="1">
    <location>
        <begin position="11"/>
        <end position="21"/>
    </location>
</feature>
<dbReference type="InterPro" id="IPR007040">
    <property type="entry name" value="Ribosome_modulation_factor"/>
</dbReference>
<name>A0A1I4M4K3_9HYPH</name>
<proteinExistence type="predicted"/>
<dbReference type="RefSeq" id="WP_342030173.1">
    <property type="nucleotide sequence ID" value="NZ_FOTK01000015.1"/>
</dbReference>
<sequence>MSTRSPTAISDEGRHARDRGDPITANPYPEDSDAHGSWERGYQIPDREGQDQAASAAIDGADRAPSS</sequence>
<keyword evidence="3" id="KW-1185">Reference proteome</keyword>
<evidence type="ECO:0000313" key="3">
    <source>
        <dbReference type="Proteomes" id="UP000199048"/>
    </source>
</evidence>
<reference evidence="3" key="1">
    <citation type="submission" date="2016-10" db="EMBL/GenBank/DDBJ databases">
        <authorList>
            <person name="Varghese N."/>
            <person name="Submissions S."/>
        </authorList>
    </citation>
    <scope>NUCLEOTIDE SEQUENCE [LARGE SCALE GENOMIC DNA]</scope>
    <source>
        <strain evidence="3">BL36</strain>
    </source>
</reference>